<evidence type="ECO:0000256" key="1">
    <source>
        <dbReference type="SAM" id="MobiDB-lite"/>
    </source>
</evidence>
<sequence>MAGEEVALPPVPLKETTEPTSHLGLRSFEWSLRRYGRFEPAKDARQGSETTGSTGNAASWKGIASDNDTHFVSNIFSHFTTLGIMRKLSSAYHPESSGIVERLKGLLKNKISKLCDIEKEMAILSPSGTVGLEKHPRKGQEYLEGNFSPPRAGRSLKEKTGSEKSRQLRAQDPLSKDAQNRKHRLNGCGRYL</sequence>
<dbReference type="EMBL" id="JANPWB010000006">
    <property type="protein sequence ID" value="KAJ1181263.1"/>
    <property type="molecule type" value="Genomic_DNA"/>
</dbReference>
<dbReference type="Gene3D" id="3.30.420.10">
    <property type="entry name" value="Ribonuclease H-like superfamily/Ribonuclease H"/>
    <property type="match status" value="1"/>
</dbReference>
<evidence type="ECO:0008006" key="4">
    <source>
        <dbReference type="Google" id="ProtNLM"/>
    </source>
</evidence>
<dbReference type="SUPFAM" id="SSF53098">
    <property type="entry name" value="Ribonuclease H-like"/>
    <property type="match status" value="1"/>
</dbReference>
<accession>A0AAV7TXC5</accession>
<dbReference type="InterPro" id="IPR012337">
    <property type="entry name" value="RNaseH-like_sf"/>
</dbReference>
<evidence type="ECO:0000313" key="3">
    <source>
        <dbReference type="Proteomes" id="UP001066276"/>
    </source>
</evidence>
<dbReference type="InterPro" id="IPR036397">
    <property type="entry name" value="RNaseH_sf"/>
</dbReference>
<organism evidence="2 3">
    <name type="scientific">Pleurodeles waltl</name>
    <name type="common">Iberian ribbed newt</name>
    <dbReference type="NCBI Taxonomy" id="8319"/>
    <lineage>
        <taxon>Eukaryota</taxon>
        <taxon>Metazoa</taxon>
        <taxon>Chordata</taxon>
        <taxon>Craniata</taxon>
        <taxon>Vertebrata</taxon>
        <taxon>Euteleostomi</taxon>
        <taxon>Amphibia</taxon>
        <taxon>Batrachia</taxon>
        <taxon>Caudata</taxon>
        <taxon>Salamandroidea</taxon>
        <taxon>Salamandridae</taxon>
        <taxon>Pleurodelinae</taxon>
        <taxon>Pleurodeles</taxon>
    </lineage>
</organism>
<feature type="region of interest" description="Disordered" evidence="1">
    <location>
        <begin position="1"/>
        <end position="20"/>
    </location>
</feature>
<keyword evidence="3" id="KW-1185">Reference proteome</keyword>
<feature type="region of interest" description="Disordered" evidence="1">
    <location>
        <begin position="140"/>
        <end position="192"/>
    </location>
</feature>
<name>A0AAV7TXC5_PLEWA</name>
<protein>
    <recommendedName>
        <fullName evidence="4">Integrase catalytic domain-containing protein</fullName>
    </recommendedName>
</protein>
<dbReference type="AlphaFoldDB" id="A0AAV7TXC5"/>
<evidence type="ECO:0000313" key="2">
    <source>
        <dbReference type="EMBL" id="KAJ1181263.1"/>
    </source>
</evidence>
<reference evidence="2" key="1">
    <citation type="journal article" date="2022" name="bioRxiv">
        <title>Sequencing and chromosome-scale assembly of the giantPleurodeles waltlgenome.</title>
        <authorList>
            <person name="Brown T."/>
            <person name="Elewa A."/>
            <person name="Iarovenko S."/>
            <person name="Subramanian E."/>
            <person name="Araus A.J."/>
            <person name="Petzold A."/>
            <person name="Susuki M."/>
            <person name="Suzuki K.-i.T."/>
            <person name="Hayashi T."/>
            <person name="Toyoda A."/>
            <person name="Oliveira C."/>
            <person name="Osipova E."/>
            <person name="Leigh N.D."/>
            <person name="Simon A."/>
            <person name="Yun M.H."/>
        </authorList>
    </citation>
    <scope>NUCLEOTIDE SEQUENCE</scope>
    <source>
        <strain evidence="2">20211129_DDA</strain>
        <tissue evidence="2">Liver</tissue>
    </source>
</reference>
<feature type="compositionally biased region" description="Basic and acidic residues" evidence="1">
    <location>
        <begin position="155"/>
        <end position="166"/>
    </location>
</feature>
<dbReference type="GO" id="GO:0003676">
    <property type="term" value="F:nucleic acid binding"/>
    <property type="evidence" value="ECO:0007669"/>
    <property type="project" value="InterPro"/>
</dbReference>
<gene>
    <name evidence="2" type="ORF">NDU88_006471</name>
</gene>
<comment type="caution">
    <text evidence="2">The sequence shown here is derived from an EMBL/GenBank/DDBJ whole genome shotgun (WGS) entry which is preliminary data.</text>
</comment>
<dbReference type="Proteomes" id="UP001066276">
    <property type="component" value="Chromosome 3_2"/>
</dbReference>
<proteinExistence type="predicted"/>